<protein>
    <submittedName>
        <fullName evidence="4">Amino acid/amide ABC transporter substrate-binding protein, HAAT family</fullName>
    </submittedName>
</protein>
<feature type="domain" description="Leucine-binding protein" evidence="3">
    <location>
        <begin position="37"/>
        <end position="333"/>
    </location>
</feature>
<dbReference type="SUPFAM" id="SSF53822">
    <property type="entry name" value="Periplasmic binding protein-like I"/>
    <property type="match status" value="1"/>
</dbReference>
<evidence type="ECO:0000256" key="1">
    <source>
        <dbReference type="ARBA" id="ARBA00010062"/>
    </source>
</evidence>
<dbReference type="InterPro" id="IPR028082">
    <property type="entry name" value="Peripla_BP_I"/>
</dbReference>
<evidence type="ECO:0000259" key="3">
    <source>
        <dbReference type="Pfam" id="PF13458"/>
    </source>
</evidence>
<keyword evidence="2" id="KW-0732">Signal</keyword>
<dbReference type="InterPro" id="IPR028081">
    <property type="entry name" value="Leu-bd"/>
</dbReference>
<evidence type="ECO:0000256" key="2">
    <source>
        <dbReference type="ARBA" id="ARBA00022729"/>
    </source>
</evidence>
<dbReference type="AlphaFoldDB" id="A0A0G1U8I4"/>
<dbReference type="PANTHER" id="PTHR30483:SF6">
    <property type="entry name" value="PERIPLASMIC BINDING PROTEIN OF ABC TRANSPORTER FOR NATURAL AMINO ACIDS"/>
    <property type="match status" value="1"/>
</dbReference>
<organism evidence="4 5">
    <name type="scientific">Candidatus Wolfebacteria bacterium GW2011_GWA2_47_9b</name>
    <dbReference type="NCBI Taxonomy" id="1619005"/>
    <lineage>
        <taxon>Bacteria</taxon>
        <taxon>Candidatus Wolfeibacteriota</taxon>
    </lineage>
</organism>
<comment type="caution">
    <text evidence="4">The sequence shown here is derived from an EMBL/GenBank/DDBJ whole genome shotgun (WGS) entry which is preliminary data.</text>
</comment>
<proteinExistence type="inferred from homology"/>
<dbReference type="InterPro" id="IPR051010">
    <property type="entry name" value="BCAA_transport"/>
</dbReference>
<comment type="similarity">
    <text evidence="1">Belongs to the leucine-binding protein family.</text>
</comment>
<name>A0A0G1U8I4_9BACT</name>
<dbReference type="PANTHER" id="PTHR30483">
    <property type="entry name" value="LEUCINE-SPECIFIC-BINDING PROTEIN"/>
    <property type="match status" value="1"/>
</dbReference>
<reference evidence="4 5" key="1">
    <citation type="journal article" date="2015" name="Nature">
        <title>rRNA introns, odd ribosomes, and small enigmatic genomes across a large radiation of phyla.</title>
        <authorList>
            <person name="Brown C.T."/>
            <person name="Hug L.A."/>
            <person name="Thomas B.C."/>
            <person name="Sharon I."/>
            <person name="Castelle C.J."/>
            <person name="Singh A."/>
            <person name="Wilkins M.J."/>
            <person name="Williams K.H."/>
            <person name="Banfield J.F."/>
        </authorList>
    </citation>
    <scope>NUCLEOTIDE SEQUENCE [LARGE SCALE GENOMIC DNA]</scope>
</reference>
<sequence>MNSITKGIVGVIVIGALAAAIGAIAQKQSTGDKNSGQIKVGAILPLSGDLAALGEEVKRGIELAAEDAKMEGANVAVIYEDDRYTPAMDVSAANKLINVDKVDAAMTMFVEEAKPMAPVFNTSKTPLVALWDSNEFIKSNEYLFSNGFSTERAGEAMAEYAYDKLGMRTAAIIGHIDPWAEIISDAFNKKFEALGGKVVYNERFNVDVTDYKTAIAKIKQANLDGVYFPLMPMNNAKFLMQAKQLGLHKTLLTGDTLIQDVIIETGIAADGVYATNIYSTETTTLVEKYKAKYGQEPMDVTLVSFGYEGLMKIKDAAKAQGNTTEGMVKGLTSIFGEDKSADRIEKIYRVVEGKKIEM</sequence>
<dbReference type="Proteomes" id="UP000033882">
    <property type="component" value="Unassembled WGS sequence"/>
</dbReference>
<dbReference type="Gene3D" id="3.40.50.2300">
    <property type="match status" value="2"/>
</dbReference>
<gene>
    <name evidence="4" type="ORF">UY19_C0003G0044</name>
</gene>
<dbReference type="Pfam" id="PF13458">
    <property type="entry name" value="Peripla_BP_6"/>
    <property type="match status" value="1"/>
</dbReference>
<evidence type="ECO:0000313" key="5">
    <source>
        <dbReference type="Proteomes" id="UP000033882"/>
    </source>
</evidence>
<dbReference type="EMBL" id="LCPB01000003">
    <property type="protein sequence ID" value="KKU90389.1"/>
    <property type="molecule type" value="Genomic_DNA"/>
</dbReference>
<evidence type="ECO:0000313" key="4">
    <source>
        <dbReference type="EMBL" id="KKU90389.1"/>
    </source>
</evidence>
<accession>A0A0G1U8I4</accession>